<dbReference type="InterPro" id="IPR036259">
    <property type="entry name" value="MFS_trans_sf"/>
</dbReference>
<dbReference type="InterPro" id="IPR050327">
    <property type="entry name" value="Proton-linked_MCT"/>
</dbReference>
<dbReference type="InterPro" id="IPR011701">
    <property type="entry name" value="MFS"/>
</dbReference>
<dbReference type="Proteomes" id="UP000608154">
    <property type="component" value="Unassembled WGS sequence"/>
</dbReference>
<gene>
    <name evidence="6" type="ORF">GCM10011494_35110</name>
</gene>
<keyword evidence="1 4" id="KW-0812">Transmembrane</keyword>
<feature type="transmembrane region" description="Helical" evidence="4">
    <location>
        <begin position="12"/>
        <end position="30"/>
    </location>
</feature>
<reference evidence="6" key="1">
    <citation type="journal article" date="2014" name="Int. J. Syst. Evol. Microbiol.">
        <title>Complete genome sequence of Corynebacterium casei LMG S-19264T (=DSM 44701T), isolated from a smear-ripened cheese.</title>
        <authorList>
            <consortium name="US DOE Joint Genome Institute (JGI-PGF)"/>
            <person name="Walter F."/>
            <person name="Albersmeier A."/>
            <person name="Kalinowski J."/>
            <person name="Ruckert C."/>
        </authorList>
    </citation>
    <scope>NUCLEOTIDE SEQUENCE</scope>
    <source>
        <strain evidence="6">CGMCC 1.15095</strain>
    </source>
</reference>
<keyword evidence="7" id="KW-1185">Reference proteome</keyword>
<feature type="transmembrane region" description="Helical" evidence="4">
    <location>
        <begin position="225"/>
        <end position="247"/>
    </location>
</feature>
<keyword evidence="3 4" id="KW-0472">Membrane</keyword>
<protein>
    <submittedName>
        <fullName evidence="6">MFS transporter</fullName>
    </submittedName>
</protein>
<feature type="transmembrane region" description="Helical" evidence="4">
    <location>
        <begin position="314"/>
        <end position="336"/>
    </location>
</feature>
<evidence type="ECO:0000313" key="7">
    <source>
        <dbReference type="Proteomes" id="UP000608154"/>
    </source>
</evidence>
<evidence type="ECO:0000256" key="1">
    <source>
        <dbReference type="ARBA" id="ARBA00022692"/>
    </source>
</evidence>
<dbReference type="InterPro" id="IPR020846">
    <property type="entry name" value="MFS_dom"/>
</dbReference>
<dbReference type="RefSeq" id="WP_188772866.1">
    <property type="nucleotide sequence ID" value="NZ_BMHK01000036.1"/>
</dbReference>
<feature type="transmembrane region" description="Helical" evidence="4">
    <location>
        <begin position="102"/>
        <end position="125"/>
    </location>
</feature>
<feature type="transmembrane region" description="Helical" evidence="4">
    <location>
        <begin position="381"/>
        <end position="402"/>
    </location>
</feature>
<dbReference type="GO" id="GO:0022857">
    <property type="term" value="F:transmembrane transporter activity"/>
    <property type="evidence" value="ECO:0007669"/>
    <property type="project" value="InterPro"/>
</dbReference>
<dbReference type="EMBL" id="BMHK01000036">
    <property type="protein sequence ID" value="GGC13220.1"/>
    <property type="molecule type" value="Genomic_DNA"/>
</dbReference>
<evidence type="ECO:0000313" key="6">
    <source>
        <dbReference type="EMBL" id="GGC13220.1"/>
    </source>
</evidence>
<feature type="domain" description="Major facilitator superfamily (MFS) profile" evidence="5">
    <location>
        <begin position="14"/>
        <end position="404"/>
    </location>
</feature>
<keyword evidence="2 4" id="KW-1133">Transmembrane helix</keyword>
<feature type="transmembrane region" description="Helical" evidence="4">
    <location>
        <begin position="259"/>
        <end position="279"/>
    </location>
</feature>
<evidence type="ECO:0000259" key="5">
    <source>
        <dbReference type="PROSITE" id="PS50850"/>
    </source>
</evidence>
<evidence type="ECO:0000256" key="2">
    <source>
        <dbReference type="ARBA" id="ARBA00022989"/>
    </source>
</evidence>
<feature type="transmembrane region" description="Helical" evidence="4">
    <location>
        <begin position="348"/>
        <end position="375"/>
    </location>
</feature>
<feature type="transmembrane region" description="Helical" evidence="4">
    <location>
        <begin position="169"/>
        <end position="191"/>
    </location>
</feature>
<feature type="transmembrane region" description="Helical" evidence="4">
    <location>
        <begin position="50"/>
        <end position="72"/>
    </location>
</feature>
<evidence type="ECO:0000256" key="3">
    <source>
        <dbReference type="ARBA" id="ARBA00023136"/>
    </source>
</evidence>
<dbReference type="PROSITE" id="PS50850">
    <property type="entry name" value="MFS"/>
    <property type="match status" value="1"/>
</dbReference>
<feature type="transmembrane region" description="Helical" evidence="4">
    <location>
        <begin position="79"/>
        <end position="96"/>
    </location>
</feature>
<dbReference type="PANTHER" id="PTHR11360:SF290">
    <property type="entry name" value="MONOCARBOXYLATE MFS PERMEASE"/>
    <property type="match status" value="1"/>
</dbReference>
<reference evidence="6" key="2">
    <citation type="submission" date="2020-09" db="EMBL/GenBank/DDBJ databases">
        <authorList>
            <person name="Sun Q."/>
            <person name="Zhou Y."/>
        </authorList>
    </citation>
    <scope>NUCLEOTIDE SEQUENCE</scope>
    <source>
        <strain evidence="6">CGMCC 1.15095</strain>
    </source>
</reference>
<comment type="caution">
    <text evidence="6">The sequence shown here is derived from an EMBL/GenBank/DDBJ whole genome shotgun (WGS) entry which is preliminary data.</text>
</comment>
<proteinExistence type="predicted"/>
<accession>A0A916TV16</accession>
<dbReference type="AlphaFoldDB" id="A0A916TV16"/>
<feature type="transmembrane region" description="Helical" evidence="4">
    <location>
        <begin position="137"/>
        <end position="163"/>
    </location>
</feature>
<evidence type="ECO:0000256" key="4">
    <source>
        <dbReference type="SAM" id="Phobius"/>
    </source>
</evidence>
<name>A0A916TV16_9SPHN</name>
<dbReference type="SUPFAM" id="SSF103473">
    <property type="entry name" value="MFS general substrate transporter"/>
    <property type="match status" value="1"/>
</dbReference>
<organism evidence="6 7">
    <name type="scientific">Novosphingobium endophyticum</name>
    <dbReference type="NCBI Taxonomy" id="1955250"/>
    <lineage>
        <taxon>Bacteria</taxon>
        <taxon>Pseudomonadati</taxon>
        <taxon>Pseudomonadota</taxon>
        <taxon>Alphaproteobacteria</taxon>
        <taxon>Sphingomonadales</taxon>
        <taxon>Sphingomonadaceae</taxon>
        <taxon>Novosphingobium</taxon>
    </lineage>
</organism>
<dbReference type="Pfam" id="PF07690">
    <property type="entry name" value="MFS_1"/>
    <property type="match status" value="1"/>
</dbReference>
<sequence length="414" mass="42953">MQTGAREWRNYWTLPLAAALGNSASVLHIYSIGPFMASLESEFGWSRAQISVGLTIAGAITAIGGIGTGILLDRFGPRRVGIIGAAALCALYALLGTATGSILNWILLWALIGIAAAGVTPTIWTSAVASRFDASRGLAIALTISGSGIAATIIPVIAAWIIGGYGWRAGFFGLAGIWALALLPMLMLFFYGRQDQRKGPSSSAEVHAGGSLPGLTLREGLRSAAFYKLGVAAMLFSFGVIGLIVHLVPVLQDRGLDRLGAASVAGLVGLSSIAGRLGTGFLLDRFRASRVGMAAFLLPTISTLLLLIGDGTFALAVAALVLGLSLGSELDVVLYFATRYFGLKRFGVLFATMAIGMAIGTSLGPVSAGAVYDVFGSYNNFLLLIFPIVILGSALIATLGPYPDHGEEIEIRAG</sequence>
<dbReference type="PANTHER" id="PTHR11360">
    <property type="entry name" value="MONOCARBOXYLATE TRANSPORTER"/>
    <property type="match status" value="1"/>
</dbReference>
<dbReference type="Gene3D" id="1.20.1250.20">
    <property type="entry name" value="MFS general substrate transporter like domains"/>
    <property type="match status" value="2"/>
</dbReference>